<evidence type="ECO:0000313" key="4">
    <source>
        <dbReference type="Proteomes" id="UP000250347"/>
    </source>
</evidence>
<keyword evidence="2" id="KW-0812">Transmembrane</keyword>
<dbReference type="Pfam" id="PF10821">
    <property type="entry name" value="DUF2567"/>
    <property type="match status" value="1"/>
</dbReference>
<sequence length="253" mass="25969">MRAPDGGAGAPRRLAGSLFAARRGRFRRSGDATLTEQTRADAAEPSAPITAASRTRALLVVALASAATGLAIGGLWALIAPPIRAVVALTRSGERVHDYLGNESEHFFVAPALMLGLLTVLAVVGSVWVWQWREHRGPRMVIALSAGMVGAAAAASALGAGLVRLRYGALDFDAVPLSKSPSVAYVTQAPPVFFSDGPLQIAVSLLWPAGIAALVYAVRVAADARDDLGAFPPQPGPADAVPVRAGGAEAPVS</sequence>
<protein>
    <submittedName>
        <fullName evidence="3">DUF2567 domain-containing protein</fullName>
    </submittedName>
</protein>
<dbReference type="EMBL" id="QMEU01000123">
    <property type="protein sequence ID" value="RAU90440.1"/>
    <property type="molecule type" value="Genomic_DNA"/>
</dbReference>
<evidence type="ECO:0000256" key="1">
    <source>
        <dbReference type="SAM" id="MobiDB-lite"/>
    </source>
</evidence>
<accession>A0A329K6H1</accession>
<feature type="transmembrane region" description="Helical" evidence="2">
    <location>
        <begin position="57"/>
        <end position="79"/>
    </location>
</feature>
<proteinExistence type="predicted"/>
<evidence type="ECO:0000313" key="3">
    <source>
        <dbReference type="EMBL" id="RAU90440.1"/>
    </source>
</evidence>
<keyword evidence="2" id="KW-1133">Transmembrane helix</keyword>
<feature type="transmembrane region" description="Helical" evidence="2">
    <location>
        <begin position="141"/>
        <end position="163"/>
    </location>
</feature>
<comment type="caution">
    <text evidence="3">The sequence shown here is derived from an EMBL/GenBank/DDBJ whole genome shotgun (WGS) entry which is preliminary data.</text>
</comment>
<dbReference type="AlphaFoldDB" id="A0A329K6H1"/>
<feature type="transmembrane region" description="Helical" evidence="2">
    <location>
        <begin position="199"/>
        <end position="218"/>
    </location>
</feature>
<name>A0A329K6H1_9MYCO</name>
<dbReference type="Proteomes" id="UP000250347">
    <property type="component" value="Unassembled WGS sequence"/>
</dbReference>
<organism evidence="3 4">
    <name type="scientific">Mycobacterium colombiense</name>
    <dbReference type="NCBI Taxonomy" id="339268"/>
    <lineage>
        <taxon>Bacteria</taxon>
        <taxon>Bacillati</taxon>
        <taxon>Actinomycetota</taxon>
        <taxon>Actinomycetes</taxon>
        <taxon>Mycobacteriales</taxon>
        <taxon>Mycobacteriaceae</taxon>
        <taxon>Mycobacterium</taxon>
        <taxon>Mycobacterium avium complex (MAC)</taxon>
    </lineage>
</organism>
<dbReference type="InterPro" id="IPR021213">
    <property type="entry name" value="DUF2567"/>
</dbReference>
<evidence type="ECO:0000256" key="2">
    <source>
        <dbReference type="SAM" id="Phobius"/>
    </source>
</evidence>
<reference evidence="3 4" key="1">
    <citation type="submission" date="2018-06" db="EMBL/GenBank/DDBJ databases">
        <title>NTM in soil in Japan.</title>
        <authorList>
            <person name="Ohya K."/>
        </authorList>
    </citation>
    <scope>NUCLEOTIDE SEQUENCE [LARGE SCALE GENOMIC DNA]</scope>
    <source>
        <strain evidence="3 4">GF76</strain>
    </source>
</reference>
<feature type="transmembrane region" description="Helical" evidence="2">
    <location>
        <begin position="107"/>
        <end position="129"/>
    </location>
</feature>
<feature type="region of interest" description="Disordered" evidence="1">
    <location>
        <begin position="231"/>
        <end position="253"/>
    </location>
</feature>
<gene>
    <name evidence="3" type="ORF">DQP58_23355</name>
</gene>
<keyword evidence="2" id="KW-0472">Membrane</keyword>